<feature type="region of interest" description="Disordered" evidence="1">
    <location>
        <begin position="1"/>
        <end position="40"/>
    </location>
</feature>
<dbReference type="InterPro" id="IPR012337">
    <property type="entry name" value="RNaseH-like_sf"/>
</dbReference>
<evidence type="ECO:0000313" key="4">
    <source>
        <dbReference type="Proteomes" id="UP000076420"/>
    </source>
</evidence>
<dbReference type="InterPro" id="IPR002562">
    <property type="entry name" value="3'-5'_exonuclease_dom"/>
</dbReference>
<dbReference type="AlphaFoldDB" id="A0A2C9JMJ3"/>
<dbReference type="InterPro" id="IPR052408">
    <property type="entry name" value="Exonuclease_MUT-7-like"/>
</dbReference>
<dbReference type="GO" id="GO:0006139">
    <property type="term" value="P:nucleobase-containing compound metabolic process"/>
    <property type="evidence" value="ECO:0007669"/>
    <property type="project" value="InterPro"/>
</dbReference>
<reference evidence="3" key="1">
    <citation type="submission" date="2020-05" db="UniProtKB">
        <authorList>
            <consortium name="EnsemblMetazoa"/>
        </authorList>
    </citation>
    <scope>IDENTIFICATION</scope>
    <source>
        <strain evidence="3">BB02</strain>
    </source>
</reference>
<feature type="compositionally biased region" description="Polar residues" evidence="1">
    <location>
        <begin position="1"/>
        <end position="11"/>
    </location>
</feature>
<dbReference type="OrthoDB" id="18193at2759"/>
<dbReference type="EnsemblMetazoa" id="BGLB004884-RD">
    <property type="protein sequence ID" value="BGLB004884-PD"/>
    <property type="gene ID" value="BGLB004884"/>
</dbReference>
<dbReference type="GO" id="GO:0003676">
    <property type="term" value="F:nucleic acid binding"/>
    <property type="evidence" value="ECO:0007669"/>
    <property type="project" value="InterPro"/>
</dbReference>
<feature type="compositionally biased region" description="Acidic residues" evidence="1">
    <location>
        <begin position="954"/>
        <end position="964"/>
    </location>
</feature>
<dbReference type="KEGG" id="bgt:106060194"/>
<proteinExistence type="predicted"/>
<gene>
    <name evidence="3" type="primary">106060194</name>
</gene>
<feature type="region of interest" description="Disordered" evidence="1">
    <location>
        <begin position="954"/>
        <end position="973"/>
    </location>
</feature>
<evidence type="ECO:0000259" key="2">
    <source>
        <dbReference type="SMART" id="SM00474"/>
    </source>
</evidence>
<dbReference type="InterPro" id="IPR036397">
    <property type="entry name" value="RNaseH_sf"/>
</dbReference>
<dbReference type="Gene3D" id="3.30.420.10">
    <property type="entry name" value="Ribonuclease H-like superfamily/Ribonuclease H"/>
    <property type="match status" value="1"/>
</dbReference>
<dbReference type="Pfam" id="PF01927">
    <property type="entry name" value="Mut7-C"/>
    <property type="match status" value="2"/>
</dbReference>
<dbReference type="EnsemblMetazoa" id="BGLB004884-RC">
    <property type="protein sequence ID" value="BGLB004884-PC"/>
    <property type="gene ID" value="BGLB004884"/>
</dbReference>
<dbReference type="EnsemblMetazoa" id="BGLB004884-RB">
    <property type="protein sequence ID" value="BGLB004884-PB"/>
    <property type="gene ID" value="BGLB004884"/>
</dbReference>
<organism evidence="3 4">
    <name type="scientific">Biomphalaria glabrata</name>
    <name type="common">Bloodfluke planorb</name>
    <name type="synonym">Freshwater snail</name>
    <dbReference type="NCBI Taxonomy" id="6526"/>
    <lineage>
        <taxon>Eukaryota</taxon>
        <taxon>Metazoa</taxon>
        <taxon>Spiralia</taxon>
        <taxon>Lophotrochozoa</taxon>
        <taxon>Mollusca</taxon>
        <taxon>Gastropoda</taxon>
        <taxon>Heterobranchia</taxon>
        <taxon>Euthyneura</taxon>
        <taxon>Panpulmonata</taxon>
        <taxon>Hygrophila</taxon>
        <taxon>Lymnaeoidea</taxon>
        <taxon>Planorbidae</taxon>
        <taxon>Biomphalaria</taxon>
    </lineage>
</organism>
<dbReference type="RefSeq" id="XP_013073446.2">
    <property type="nucleotide sequence ID" value="XM_013217992.2"/>
</dbReference>
<sequence>MAHRQTYQAYDTYSRKSHPGQGHNGFGRGHYQKSYHEPKNRMPYNDMQACNASTDCWQYAMNASGKNAAATPKNAANQSKQTLPNNVLDNYLEQLSNVWHSREFIDNKAKGEAIYSRLVAFMKDSPNPWETALYLITSASDYSAAKTTTLSFTILTQFQKWVASSENTHHGKEDSFLSEDLRSRVFYATSGRHMPYFKTAVKAFLLDNPGNVYLLPACRALLARNKLAECAQIVCILGLQSHFSQSEILVPLLLTDKVNVIESYVMGNPEQQALILSLLDYLCARTTDVISFVQSTGIMSVKGEKLSKKVLSKFAMKLMKLYDIPPEACPNISENRAMGAIRYLLYKRYIEKSIGYDGWDDMVESAVGNNSSLKQQLIMELLSYNDITEAVKWADRYKLPDSSLDPCVVEARGQLRQNNITETETKKEMDIEENWEDDITDSVHYQFPLPQSAITVVEDKVDLKACLERITVPETVIGIDAEWKPCMGATAEQVALLQLAVCDHVYLLDMMELRNRLLEEEWVTMISTIFCDDKLVKIGYGLDTDLRMLVKTLPCLKEPLSKMVRVIELEKFAKTVFNDYDTNLIDMKPVSEDQSPVIVKKTMNEFVPKSEEKGLSLLVKNTLGKPLSKGEQMSNWERRPLRSSQISYAALDAFVLLEVYKVLLSQGKQLGLAKYEMEPPVVLKLKSRMDKKRDMVAGASKTKLSKAVSSTATCIQNGVKSPSEYRFVCDTMLQGLGSQLRSVGIDTFILTDGQRQPDAIQLSLREDRIVLTSGRNFDKLRLRVGDEMCYYVRNDVSSIIQCRDVLRHFNIKITKDDIFSRCSMCNSLDFITLPSKEMEKLYIFNSQQRKLGYTVQADSIISLLDIDLETQMTTFANYGIDAATLKLLHNGVKVQVDNLTKEEAFSTIKEFYICTHCGKVYWIGSHYSRMCAQFDNILSLTTEEVTFNPEELFDDDQEGYSYDDGDNRGDYEF</sequence>
<dbReference type="InterPro" id="IPR002782">
    <property type="entry name" value="Mut7-C_RNAse_dom"/>
</dbReference>
<evidence type="ECO:0000313" key="3">
    <source>
        <dbReference type="EnsemblMetazoa" id="BGLB004884-PC"/>
    </source>
</evidence>
<protein>
    <recommendedName>
        <fullName evidence="2">3'-5' exonuclease domain-containing protein</fullName>
    </recommendedName>
</protein>
<feature type="domain" description="3'-5' exonuclease" evidence="2">
    <location>
        <begin position="454"/>
        <end position="668"/>
    </location>
</feature>
<dbReference type="Proteomes" id="UP000076420">
    <property type="component" value="Unassembled WGS sequence"/>
</dbReference>
<name>A0A2C9JMJ3_BIOGL</name>
<dbReference type="PANTHER" id="PTHR47765:SF2">
    <property type="entry name" value="EXONUCLEASE MUT-7 HOMOLOG"/>
    <property type="match status" value="1"/>
</dbReference>
<dbReference type="RefSeq" id="XP_013073448.2">
    <property type="nucleotide sequence ID" value="XM_013217994.2"/>
</dbReference>
<dbReference type="Pfam" id="PF01612">
    <property type="entry name" value="DNA_pol_A_exo1"/>
    <property type="match status" value="1"/>
</dbReference>
<dbReference type="RefSeq" id="XP_013073447.2">
    <property type="nucleotide sequence ID" value="XM_013217993.2"/>
</dbReference>
<dbReference type="VEuPathDB" id="VectorBase:BGLAX_045735"/>
<dbReference type="SUPFAM" id="SSF53098">
    <property type="entry name" value="Ribonuclease H-like"/>
    <property type="match status" value="1"/>
</dbReference>
<evidence type="ECO:0000256" key="1">
    <source>
        <dbReference type="SAM" id="MobiDB-lite"/>
    </source>
</evidence>
<dbReference type="SMART" id="SM00474">
    <property type="entry name" value="35EXOc"/>
    <property type="match status" value="1"/>
</dbReference>
<accession>A0A2C9JMJ3</accession>
<dbReference type="STRING" id="6526.A0A2C9JMJ3"/>
<dbReference type="VEuPathDB" id="VectorBase:BGLB004884"/>
<dbReference type="PANTHER" id="PTHR47765">
    <property type="entry name" value="3'-5' EXONUCLEASE DOMAIN-CONTAINING PROTEIN"/>
    <property type="match status" value="1"/>
</dbReference>
<dbReference type="GO" id="GO:0008408">
    <property type="term" value="F:3'-5' exonuclease activity"/>
    <property type="evidence" value="ECO:0007669"/>
    <property type="project" value="InterPro"/>
</dbReference>